<evidence type="ECO:0000313" key="3">
    <source>
        <dbReference type="EMBL" id="CAG5083467.1"/>
    </source>
</evidence>
<keyword evidence="2" id="KW-0812">Transmembrane</keyword>
<feature type="compositionally biased region" description="Low complexity" evidence="1">
    <location>
        <begin position="61"/>
        <end position="70"/>
    </location>
</feature>
<name>A0A8J2H8L7_COTCN</name>
<reference evidence="3" key="1">
    <citation type="submission" date="2021-04" db="EMBL/GenBank/DDBJ databases">
        <authorList>
            <person name="Chebbi M.A.C M."/>
        </authorList>
    </citation>
    <scope>NUCLEOTIDE SEQUENCE</scope>
</reference>
<dbReference type="AlphaFoldDB" id="A0A8J2H8L7"/>
<dbReference type="Proteomes" id="UP000786811">
    <property type="component" value="Unassembled WGS sequence"/>
</dbReference>
<keyword evidence="2" id="KW-0472">Membrane</keyword>
<evidence type="ECO:0000256" key="2">
    <source>
        <dbReference type="SAM" id="Phobius"/>
    </source>
</evidence>
<protein>
    <submittedName>
        <fullName evidence="3">Uncharacterized protein</fullName>
    </submittedName>
</protein>
<gene>
    <name evidence="3" type="ORF">HICCMSTLAB_LOCUS3847</name>
</gene>
<feature type="region of interest" description="Disordered" evidence="1">
    <location>
        <begin position="113"/>
        <end position="194"/>
    </location>
</feature>
<keyword evidence="2" id="KW-1133">Transmembrane helix</keyword>
<accession>A0A8J2H8L7</accession>
<feature type="compositionally biased region" description="Polar residues" evidence="1">
    <location>
        <begin position="17"/>
        <end position="38"/>
    </location>
</feature>
<feature type="compositionally biased region" description="Basic residues" evidence="1">
    <location>
        <begin position="126"/>
        <end position="136"/>
    </location>
</feature>
<dbReference type="Pfam" id="PF15038">
    <property type="entry name" value="Jiraiya"/>
    <property type="match status" value="1"/>
</dbReference>
<feature type="region of interest" description="Disordered" evidence="1">
    <location>
        <begin position="61"/>
        <end position="80"/>
    </location>
</feature>
<feature type="compositionally biased region" description="Low complexity" evidence="1">
    <location>
        <begin position="137"/>
        <end position="188"/>
    </location>
</feature>
<proteinExistence type="predicted"/>
<feature type="transmembrane region" description="Helical" evidence="2">
    <location>
        <begin position="281"/>
        <end position="303"/>
    </location>
</feature>
<dbReference type="PANTHER" id="PTHR39947">
    <property type="entry name" value="IP19862P"/>
    <property type="match status" value="1"/>
</dbReference>
<dbReference type="EMBL" id="CAJNRD030001118">
    <property type="protein sequence ID" value="CAG5083467.1"/>
    <property type="molecule type" value="Genomic_DNA"/>
</dbReference>
<evidence type="ECO:0000313" key="4">
    <source>
        <dbReference type="Proteomes" id="UP000786811"/>
    </source>
</evidence>
<feature type="transmembrane region" description="Helical" evidence="2">
    <location>
        <begin position="323"/>
        <end position="352"/>
    </location>
</feature>
<comment type="caution">
    <text evidence="3">The sequence shown here is derived from an EMBL/GenBank/DDBJ whole genome shotgun (WGS) entry which is preliminary data.</text>
</comment>
<keyword evidence="4" id="KW-1185">Reference proteome</keyword>
<dbReference type="OrthoDB" id="7697207at2759"/>
<organism evidence="3 4">
    <name type="scientific">Cotesia congregata</name>
    <name type="common">Parasitoid wasp</name>
    <name type="synonym">Apanteles congregatus</name>
    <dbReference type="NCBI Taxonomy" id="51543"/>
    <lineage>
        <taxon>Eukaryota</taxon>
        <taxon>Metazoa</taxon>
        <taxon>Ecdysozoa</taxon>
        <taxon>Arthropoda</taxon>
        <taxon>Hexapoda</taxon>
        <taxon>Insecta</taxon>
        <taxon>Pterygota</taxon>
        <taxon>Neoptera</taxon>
        <taxon>Endopterygota</taxon>
        <taxon>Hymenoptera</taxon>
        <taxon>Apocrita</taxon>
        <taxon>Ichneumonoidea</taxon>
        <taxon>Braconidae</taxon>
        <taxon>Microgastrinae</taxon>
        <taxon>Cotesia</taxon>
    </lineage>
</organism>
<sequence length="447" mass="49359">MLKHISSGQPGGSGGSRNQNHEYPTISHFGSSSTTSRGISLKNDRLCDPGIYDSLHSVHPSTSLSLSLSHPQKSASVHRHPLNHSQLSVNNLSARFTHSHHLNALNLSALSASKHSIDSPSPDPHNHHHHHHHHQLFHNNHNNINYNPKNINNINNSNNNPNNINNNANNTNNNNNNNNNKNNNNTNNGQIQTQTQVPNGGLDISRLSRLASRATPSPLQPAPVATINAPVSLPSLATTGPLHTQDTSWSSFCLKGPSHQLNGQGNARNNNNQEPGVKEMLTFLGLLCLVSLLLAMLSHIFLLKISPVSTAPSSVISPEEYTIVYEVTLALCALAMSLNLCCLLVCAIQFLFAMKLVKSAYNQNRREIRDNKTSVCNLVFQMVLLSYDIEYELLIYTARKISHDAIATLGTFATLPFEDEQVPGKIISKQNVRNRRLLCQHSYFSYW</sequence>
<dbReference type="PANTHER" id="PTHR39947:SF1">
    <property type="entry name" value="IP19862P"/>
    <property type="match status" value="1"/>
</dbReference>
<feature type="region of interest" description="Disordered" evidence="1">
    <location>
        <begin position="1"/>
        <end position="41"/>
    </location>
</feature>
<evidence type="ECO:0000256" key="1">
    <source>
        <dbReference type="SAM" id="MobiDB-lite"/>
    </source>
</evidence>
<dbReference type="InterPro" id="IPR029201">
    <property type="entry name" value="Jiraiya"/>
</dbReference>